<name>A0ABV6B2D4_9DEIO</name>
<dbReference type="Pfam" id="PF09234">
    <property type="entry name" value="DUF1963"/>
    <property type="match status" value="1"/>
</dbReference>
<gene>
    <name evidence="1" type="ORF">ACFFLM_18320</name>
</gene>
<evidence type="ECO:0000313" key="1">
    <source>
        <dbReference type="EMBL" id="MFB9993913.1"/>
    </source>
</evidence>
<sequence>MMPAHRDPRTLHEVRQELRRIFAGAGQPPENETEVLLCAGLHSAFLVTFENSEDTAFSPGDTKFGGWPDALPEWVWPTDLQGTPLRFLCQLSLPDVDPAGTSDWLPDQGLLSVFWNFSSSAAHLTYVRDEDLSRLQRRSPADPQNEQVSTYLPRRMHLRQCYRLVSEYTELTLTDFSVLHALYPACKLAVEGTDPPAEGSDLTLFGVSEFPFGFPGSSGRPVHDPQLPVVSLWCVNFMDDDIADDVDGNHNYNCDILVSKQRVKQGDFSSAWLDIDAQ</sequence>
<reference evidence="1 2" key="1">
    <citation type="submission" date="2024-09" db="EMBL/GenBank/DDBJ databases">
        <authorList>
            <person name="Sun Q."/>
            <person name="Mori K."/>
        </authorList>
    </citation>
    <scope>NUCLEOTIDE SEQUENCE [LARGE SCALE GENOMIC DNA]</scope>
    <source>
        <strain evidence="1 2">JCM 13503</strain>
    </source>
</reference>
<dbReference type="RefSeq" id="WP_380013679.1">
    <property type="nucleotide sequence ID" value="NZ_JBHLYR010000058.1"/>
</dbReference>
<dbReference type="InterPro" id="IPR015315">
    <property type="entry name" value="DUF1963"/>
</dbReference>
<protein>
    <submittedName>
        <fullName evidence="1">DUF1963 domain-containing protein</fullName>
    </submittedName>
</protein>
<dbReference type="EMBL" id="JBHLYR010000058">
    <property type="protein sequence ID" value="MFB9993913.1"/>
    <property type="molecule type" value="Genomic_DNA"/>
</dbReference>
<dbReference type="Proteomes" id="UP001589733">
    <property type="component" value="Unassembled WGS sequence"/>
</dbReference>
<accession>A0ABV6B2D4</accession>
<keyword evidence="2" id="KW-1185">Reference proteome</keyword>
<organism evidence="1 2">
    <name type="scientific">Deinococcus oregonensis</name>
    <dbReference type="NCBI Taxonomy" id="1805970"/>
    <lineage>
        <taxon>Bacteria</taxon>
        <taxon>Thermotogati</taxon>
        <taxon>Deinococcota</taxon>
        <taxon>Deinococci</taxon>
        <taxon>Deinococcales</taxon>
        <taxon>Deinococcaceae</taxon>
        <taxon>Deinococcus</taxon>
    </lineage>
</organism>
<dbReference type="SUPFAM" id="SSF103032">
    <property type="entry name" value="Hypothetical protein YwqG"/>
    <property type="match status" value="1"/>
</dbReference>
<dbReference type="InterPro" id="IPR035948">
    <property type="entry name" value="YwqG-like_sf"/>
</dbReference>
<evidence type="ECO:0000313" key="2">
    <source>
        <dbReference type="Proteomes" id="UP001589733"/>
    </source>
</evidence>
<dbReference type="Gene3D" id="2.30.320.10">
    <property type="entry name" value="YwqG-like"/>
    <property type="match status" value="1"/>
</dbReference>
<comment type="caution">
    <text evidence="1">The sequence shown here is derived from an EMBL/GenBank/DDBJ whole genome shotgun (WGS) entry which is preliminary data.</text>
</comment>
<proteinExistence type="predicted"/>